<evidence type="ECO:0000313" key="2">
    <source>
        <dbReference type="EMBL" id="GMU10743.1"/>
    </source>
</evidence>
<sequence>MGRRYSVMPSTLATGDREAGFEGARAAEEAAGLGRGAGAAHTGGAATSRTASRASGVRRVMRSSGAKEWARDF</sequence>
<protein>
    <recommendedName>
        <fullName evidence="4">AraC family transcriptional regulator</fullName>
    </recommendedName>
</protein>
<name>A0ABQ6R346_9BACT</name>
<evidence type="ECO:0000313" key="3">
    <source>
        <dbReference type="Proteomes" id="UP001342631"/>
    </source>
</evidence>
<accession>A0ABQ6R346</accession>
<gene>
    <name evidence="2" type="ORF">ASNO1_69970</name>
</gene>
<keyword evidence="3" id="KW-1185">Reference proteome</keyword>
<evidence type="ECO:0000256" key="1">
    <source>
        <dbReference type="SAM" id="MobiDB-lite"/>
    </source>
</evidence>
<evidence type="ECO:0008006" key="4">
    <source>
        <dbReference type="Google" id="ProtNLM"/>
    </source>
</evidence>
<feature type="region of interest" description="Disordered" evidence="1">
    <location>
        <begin position="1"/>
        <end position="73"/>
    </location>
</feature>
<proteinExistence type="predicted"/>
<feature type="compositionally biased region" description="Basic and acidic residues" evidence="1">
    <location>
        <begin position="15"/>
        <end position="28"/>
    </location>
</feature>
<dbReference type="EMBL" id="BTTX01000009">
    <property type="protein sequence ID" value="GMU10743.1"/>
    <property type="molecule type" value="Genomic_DNA"/>
</dbReference>
<reference evidence="2 3" key="1">
    <citation type="journal article" date="2024" name="Arch. Microbiol.">
        <title>Corallococcus caeni sp. nov., a novel myxobacterium isolated from activated sludge.</title>
        <authorList>
            <person name="Tomita S."/>
            <person name="Nakai R."/>
            <person name="Kuroda K."/>
            <person name="Kurashita H."/>
            <person name="Hatamoto M."/>
            <person name="Yamaguchi T."/>
            <person name="Narihiro T."/>
        </authorList>
    </citation>
    <scope>NUCLEOTIDE SEQUENCE [LARGE SCALE GENOMIC DNA]</scope>
    <source>
        <strain evidence="2 3">NO1</strain>
    </source>
</reference>
<dbReference type="Proteomes" id="UP001342631">
    <property type="component" value="Unassembled WGS sequence"/>
</dbReference>
<feature type="compositionally biased region" description="Low complexity" evidence="1">
    <location>
        <begin position="29"/>
        <end position="58"/>
    </location>
</feature>
<comment type="caution">
    <text evidence="2">The sequence shown here is derived from an EMBL/GenBank/DDBJ whole genome shotgun (WGS) entry which is preliminary data.</text>
</comment>
<organism evidence="2 3">
    <name type="scientific">Corallococcus caeni</name>
    <dbReference type="NCBI Taxonomy" id="3082388"/>
    <lineage>
        <taxon>Bacteria</taxon>
        <taxon>Pseudomonadati</taxon>
        <taxon>Myxococcota</taxon>
        <taxon>Myxococcia</taxon>
        <taxon>Myxococcales</taxon>
        <taxon>Cystobacterineae</taxon>
        <taxon>Myxococcaceae</taxon>
        <taxon>Corallococcus</taxon>
    </lineage>
</organism>